<gene>
    <name evidence="2" type="ORF">J2X06_002370</name>
</gene>
<evidence type="ECO:0000313" key="3">
    <source>
        <dbReference type="Proteomes" id="UP001251524"/>
    </source>
</evidence>
<proteinExistence type="predicted"/>
<organism evidence="2 3">
    <name type="scientific">Lysobacter niastensis</name>
    <dbReference type="NCBI Taxonomy" id="380629"/>
    <lineage>
        <taxon>Bacteria</taxon>
        <taxon>Pseudomonadati</taxon>
        <taxon>Pseudomonadota</taxon>
        <taxon>Gammaproteobacteria</taxon>
        <taxon>Lysobacterales</taxon>
        <taxon>Lysobacteraceae</taxon>
        <taxon>Lysobacter</taxon>
    </lineage>
</organism>
<comment type="caution">
    <text evidence="2">The sequence shown here is derived from an EMBL/GenBank/DDBJ whole genome shotgun (WGS) entry which is preliminary data.</text>
</comment>
<dbReference type="RefSeq" id="WP_310062628.1">
    <property type="nucleotide sequence ID" value="NZ_JAVDVY010000002.1"/>
</dbReference>
<sequence length="138" mass="15290">MTRTRFGFLIAACLTTAGCDGGLRFSGQVLDPAGTPMGKVPVYFFKGDRADEYDPLLWTDKQGRFELHRLDCPCDFPIELVAIHPDFGIGRYTTTHDALEREDAKPIVIQLTDRPKPPEPTPATEPPNCSSPDTKDKP</sequence>
<protein>
    <recommendedName>
        <fullName evidence="4">Carboxypeptidase regulatory-like domain-containing protein</fullName>
    </recommendedName>
</protein>
<evidence type="ECO:0000256" key="1">
    <source>
        <dbReference type="SAM" id="MobiDB-lite"/>
    </source>
</evidence>
<evidence type="ECO:0008006" key="4">
    <source>
        <dbReference type="Google" id="ProtNLM"/>
    </source>
</evidence>
<feature type="region of interest" description="Disordered" evidence="1">
    <location>
        <begin position="111"/>
        <end position="138"/>
    </location>
</feature>
<evidence type="ECO:0000313" key="2">
    <source>
        <dbReference type="EMBL" id="MDR7135161.1"/>
    </source>
</evidence>
<name>A0ABU1WC17_9GAMM</name>
<dbReference type="Proteomes" id="UP001251524">
    <property type="component" value="Unassembled WGS sequence"/>
</dbReference>
<reference evidence="2 3" key="1">
    <citation type="submission" date="2023-07" db="EMBL/GenBank/DDBJ databases">
        <title>Sorghum-associated microbial communities from plants grown in Nebraska, USA.</title>
        <authorList>
            <person name="Schachtman D."/>
        </authorList>
    </citation>
    <scope>NUCLEOTIDE SEQUENCE [LARGE SCALE GENOMIC DNA]</scope>
    <source>
        <strain evidence="2 3">BE198</strain>
    </source>
</reference>
<dbReference type="PROSITE" id="PS51257">
    <property type="entry name" value="PROKAR_LIPOPROTEIN"/>
    <property type="match status" value="1"/>
</dbReference>
<dbReference type="EMBL" id="JAVDVY010000002">
    <property type="protein sequence ID" value="MDR7135161.1"/>
    <property type="molecule type" value="Genomic_DNA"/>
</dbReference>
<accession>A0ABU1WC17</accession>
<keyword evidence="3" id="KW-1185">Reference proteome</keyword>